<feature type="region of interest" description="Disordered" evidence="2">
    <location>
        <begin position="1"/>
        <end position="23"/>
    </location>
</feature>
<accession>A0A813L1Z7</accession>
<dbReference type="Proteomes" id="UP000626109">
    <property type="component" value="Unassembled WGS sequence"/>
</dbReference>
<dbReference type="AlphaFoldDB" id="A0A813L1Z7"/>
<evidence type="ECO:0000256" key="1">
    <source>
        <dbReference type="ARBA" id="ARBA00007169"/>
    </source>
</evidence>
<dbReference type="InterPro" id="IPR001031">
    <property type="entry name" value="Thioesterase"/>
</dbReference>
<reference evidence="4" key="1">
    <citation type="submission" date="2021-02" db="EMBL/GenBank/DDBJ databases">
        <authorList>
            <person name="Dougan E. K."/>
            <person name="Rhodes N."/>
            <person name="Thang M."/>
            <person name="Chan C."/>
        </authorList>
    </citation>
    <scope>NUCLEOTIDE SEQUENCE</scope>
</reference>
<comment type="similarity">
    <text evidence="1">Belongs to the thioesterase family.</text>
</comment>
<evidence type="ECO:0000313" key="4">
    <source>
        <dbReference type="EMBL" id="CAE8717655.1"/>
    </source>
</evidence>
<proteinExistence type="inferred from homology"/>
<comment type="caution">
    <text evidence="4">The sequence shown here is derived from an EMBL/GenBank/DDBJ whole genome shotgun (WGS) entry which is preliminary data.</text>
</comment>
<protein>
    <recommendedName>
        <fullName evidence="3">Thioesterase domain-containing protein</fullName>
    </recommendedName>
</protein>
<dbReference type="PANTHER" id="PTHR11487:SF0">
    <property type="entry name" value="S-ACYL FATTY ACID SYNTHASE THIOESTERASE, MEDIUM CHAIN"/>
    <property type="match status" value="1"/>
</dbReference>
<feature type="domain" description="Thioesterase" evidence="3">
    <location>
        <begin position="151"/>
        <end position="330"/>
    </location>
</feature>
<name>A0A813L1Z7_POLGL</name>
<dbReference type="InterPro" id="IPR029058">
    <property type="entry name" value="AB_hydrolase_fold"/>
</dbReference>
<evidence type="ECO:0000256" key="2">
    <source>
        <dbReference type="SAM" id="MobiDB-lite"/>
    </source>
</evidence>
<dbReference type="Pfam" id="PF00975">
    <property type="entry name" value="Thioesterase"/>
    <property type="match status" value="1"/>
</dbReference>
<dbReference type="GO" id="GO:0008610">
    <property type="term" value="P:lipid biosynthetic process"/>
    <property type="evidence" value="ECO:0007669"/>
    <property type="project" value="TreeGrafter"/>
</dbReference>
<dbReference type="EMBL" id="CAJNNW010033198">
    <property type="protein sequence ID" value="CAE8717655.1"/>
    <property type="molecule type" value="Genomic_DNA"/>
</dbReference>
<dbReference type="InterPro" id="IPR012223">
    <property type="entry name" value="TEII"/>
</dbReference>
<gene>
    <name evidence="4" type="ORF">PGLA2088_LOCUS39643</name>
</gene>
<organism evidence="4 5">
    <name type="scientific">Polarella glacialis</name>
    <name type="common">Dinoflagellate</name>
    <dbReference type="NCBI Taxonomy" id="89957"/>
    <lineage>
        <taxon>Eukaryota</taxon>
        <taxon>Sar</taxon>
        <taxon>Alveolata</taxon>
        <taxon>Dinophyceae</taxon>
        <taxon>Suessiales</taxon>
        <taxon>Suessiaceae</taxon>
        <taxon>Polarella</taxon>
    </lineage>
</organism>
<feature type="non-terminal residue" evidence="4">
    <location>
        <position position="1"/>
    </location>
</feature>
<sequence length="370" mass="39952">VVGGADKGGILVREGKPLGSKATDERLSTGAVVEELELAGDRLHYRLLKGGGPQTGWVSTRISGKDLLVKTEAQPASQAESQQSEGDEYAFLKGGIAPTEKSPWLKMNGKPKPDAKARLVIFSWTGNRGGQGSAHNFMKPASPAWNEILADFEQYEVTYPGRGGRGKDSLYEDSSKYARDIAAALQTALVGGKPVAFLGFSFGAILAFEVARQLQSKAMGPMCVAVASAEGPQWEGRGKLGLAKLGEAEFEKVLQEKGGTDFILQDPGMKKMFVPVINADCRLEENYRYDSSSDPLKCPLLVFHGTKEGHDKMKTVIDSKAAELWLDTSSCKQLSSIQALDSDWYIFQDAAATEAVARSMANFCKPMYAP</sequence>
<evidence type="ECO:0000259" key="3">
    <source>
        <dbReference type="Pfam" id="PF00975"/>
    </source>
</evidence>
<dbReference type="Gene3D" id="3.40.50.1820">
    <property type="entry name" value="alpha/beta hydrolase"/>
    <property type="match status" value="1"/>
</dbReference>
<evidence type="ECO:0000313" key="5">
    <source>
        <dbReference type="Proteomes" id="UP000626109"/>
    </source>
</evidence>
<dbReference type="SUPFAM" id="SSF53474">
    <property type="entry name" value="alpha/beta-Hydrolases"/>
    <property type="match status" value="1"/>
</dbReference>
<dbReference type="PANTHER" id="PTHR11487">
    <property type="entry name" value="THIOESTERASE"/>
    <property type="match status" value="1"/>
</dbReference>